<proteinExistence type="inferred from homology"/>
<dbReference type="STRING" id="1200352.A606_01480"/>
<dbReference type="OrthoDB" id="5242868at2"/>
<dbReference type="PATRIC" id="fig|1200352.3.peg.295"/>
<organism evidence="5 6">
    <name type="scientific">Corynebacterium terpenotabidum Y-11</name>
    <dbReference type="NCBI Taxonomy" id="1200352"/>
    <lineage>
        <taxon>Bacteria</taxon>
        <taxon>Bacillati</taxon>
        <taxon>Actinomycetota</taxon>
        <taxon>Actinomycetes</taxon>
        <taxon>Mycobacteriales</taxon>
        <taxon>Corynebacteriaceae</taxon>
        <taxon>Corynebacterium</taxon>
    </lineage>
</organism>
<accession>S4XBK2</accession>
<dbReference type="InterPro" id="IPR036291">
    <property type="entry name" value="NAD(P)-bd_dom_sf"/>
</dbReference>
<reference evidence="5 6" key="1">
    <citation type="submission" date="2012-06" db="EMBL/GenBank/DDBJ databases">
        <title>Complete genome sequence of Corynebacterium terpenotabidum Y-11 (=DSM 44721).</title>
        <authorList>
            <person name="Ruckert C."/>
            <person name="Albersmeier A."/>
            <person name="Al-Dilaimi A."/>
            <person name="Szczepanowski R."/>
            <person name="Kalinowski J."/>
        </authorList>
    </citation>
    <scope>NUCLEOTIDE SEQUENCE [LARGE SCALE GENOMIC DNA]</scope>
    <source>
        <strain evidence="5 6">Y-11</strain>
    </source>
</reference>
<dbReference type="AlphaFoldDB" id="S4XBK2"/>
<dbReference type="SMART" id="SM00822">
    <property type="entry name" value="PKS_KR"/>
    <property type="match status" value="1"/>
</dbReference>
<evidence type="ECO:0000313" key="6">
    <source>
        <dbReference type="Proteomes" id="UP000014809"/>
    </source>
</evidence>
<dbReference type="PROSITE" id="PS00061">
    <property type="entry name" value="ADH_SHORT"/>
    <property type="match status" value="1"/>
</dbReference>
<evidence type="ECO:0000256" key="2">
    <source>
        <dbReference type="ARBA" id="ARBA00023002"/>
    </source>
</evidence>
<dbReference type="EMBL" id="CP003696">
    <property type="protein sequence ID" value="AGP29951.1"/>
    <property type="molecule type" value="Genomic_DNA"/>
</dbReference>
<sequence>MTKAHRAHPFSRFITPTLPTVGPGDVALVTGATSGIGHATATALARAGFRVIGTSRDPASLHATANAPEGVTLIPLDLGDPASIDRLPAELATVGVGTATGSGQAPVSVLINNAGESQNGPLEELPRDALTRLFQVNVIGHVEVTQKILPGMRDQGRGRIVFVGSMLGSFPLAHRGSYGASKAAVKAFAFSARRELRNFGVGVCVMEPGAIDTGISQRRTVYIDRSGPYVEEFDTMLKNLNDNEKNGISADRVAASIMEAVTSPRPKPLYAAGSSAGLAFPAARLLPRDAMHGLIAHRHGI</sequence>
<dbReference type="CDD" id="cd05374">
    <property type="entry name" value="17beta-HSD-like_SDR_c"/>
    <property type="match status" value="1"/>
</dbReference>
<evidence type="ECO:0000313" key="5">
    <source>
        <dbReference type="EMBL" id="AGP29951.1"/>
    </source>
</evidence>
<dbReference type="Gene3D" id="3.40.50.720">
    <property type="entry name" value="NAD(P)-binding Rossmann-like Domain"/>
    <property type="match status" value="1"/>
</dbReference>
<protein>
    <submittedName>
        <fullName evidence="5">Short-chain alcohol dehydrogenase-like dehydrogenase</fullName>
    </submittedName>
</protein>
<dbReference type="GO" id="GO:0016491">
    <property type="term" value="F:oxidoreductase activity"/>
    <property type="evidence" value="ECO:0007669"/>
    <property type="project" value="UniProtKB-KW"/>
</dbReference>
<dbReference type="SUPFAM" id="SSF51735">
    <property type="entry name" value="NAD(P)-binding Rossmann-fold domains"/>
    <property type="match status" value="1"/>
</dbReference>
<comment type="similarity">
    <text evidence="1 3">Belongs to the short-chain dehydrogenases/reductases (SDR) family.</text>
</comment>
<dbReference type="PANTHER" id="PTHR44196">
    <property type="entry name" value="DEHYDROGENASE/REDUCTASE SDR FAMILY MEMBER 7B"/>
    <property type="match status" value="1"/>
</dbReference>
<feature type="domain" description="Ketoreductase" evidence="4">
    <location>
        <begin position="25"/>
        <end position="214"/>
    </location>
</feature>
<dbReference type="RefSeq" id="WP_020440316.1">
    <property type="nucleotide sequence ID" value="NC_021663.1"/>
</dbReference>
<dbReference type="PANTHER" id="PTHR44196:SF1">
    <property type="entry name" value="DEHYDROGENASE_REDUCTASE SDR FAMILY MEMBER 7B"/>
    <property type="match status" value="1"/>
</dbReference>
<dbReference type="GO" id="GO:0016020">
    <property type="term" value="C:membrane"/>
    <property type="evidence" value="ECO:0007669"/>
    <property type="project" value="TreeGrafter"/>
</dbReference>
<dbReference type="InterPro" id="IPR002347">
    <property type="entry name" value="SDR_fam"/>
</dbReference>
<keyword evidence="2" id="KW-0560">Oxidoreductase</keyword>
<dbReference type="InterPro" id="IPR057326">
    <property type="entry name" value="KR_dom"/>
</dbReference>
<dbReference type="PRINTS" id="PR00081">
    <property type="entry name" value="GDHRDH"/>
</dbReference>
<dbReference type="Pfam" id="PF00106">
    <property type="entry name" value="adh_short"/>
    <property type="match status" value="1"/>
</dbReference>
<evidence type="ECO:0000256" key="1">
    <source>
        <dbReference type="ARBA" id="ARBA00006484"/>
    </source>
</evidence>
<dbReference type="PRINTS" id="PR00080">
    <property type="entry name" value="SDRFAMILY"/>
</dbReference>
<dbReference type="HOGENOM" id="CLU_010194_2_9_11"/>
<evidence type="ECO:0000256" key="3">
    <source>
        <dbReference type="RuleBase" id="RU000363"/>
    </source>
</evidence>
<dbReference type="Proteomes" id="UP000014809">
    <property type="component" value="Chromosome"/>
</dbReference>
<name>S4XBK2_9CORY</name>
<dbReference type="eggNOG" id="COG0300">
    <property type="taxonomic scope" value="Bacteria"/>
</dbReference>
<keyword evidence="6" id="KW-1185">Reference proteome</keyword>
<dbReference type="KEGG" id="cter:A606_01480"/>
<gene>
    <name evidence="5" type="ORF">A606_01480</name>
</gene>
<evidence type="ECO:0000259" key="4">
    <source>
        <dbReference type="SMART" id="SM00822"/>
    </source>
</evidence>
<dbReference type="InterPro" id="IPR020904">
    <property type="entry name" value="Sc_DH/Rdtase_CS"/>
</dbReference>